<comment type="caution">
    <text evidence="2">The sequence shown here is derived from an EMBL/GenBank/DDBJ whole genome shotgun (WGS) entry which is preliminary data.</text>
</comment>
<dbReference type="InterPro" id="IPR008538">
    <property type="entry name" value="Uma2"/>
</dbReference>
<dbReference type="EMBL" id="RBXO01000001">
    <property type="protein sequence ID" value="RKT56801.1"/>
    <property type="molecule type" value="Genomic_DNA"/>
</dbReference>
<keyword evidence="2" id="KW-0540">Nuclease</keyword>
<dbReference type="Proteomes" id="UP000282084">
    <property type="component" value="Unassembled WGS sequence"/>
</dbReference>
<dbReference type="GO" id="GO:0004519">
    <property type="term" value="F:endonuclease activity"/>
    <property type="evidence" value="ECO:0007669"/>
    <property type="project" value="UniProtKB-KW"/>
</dbReference>
<dbReference type="SUPFAM" id="SSF52980">
    <property type="entry name" value="Restriction endonuclease-like"/>
    <property type="match status" value="1"/>
</dbReference>
<dbReference type="InterPro" id="IPR012296">
    <property type="entry name" value="Nuclease_put_TT1808"/>
</dbReference>
<evidence type="ECO:0000259" key="1">
    <source>
        <dbReference type="Pfam" id="PF05685"/>
    </source>
</evidence>
<accession>A0A495W535</accession>
<dbReference type="PANTHER" id="PTHR35400">
    <property type="entry name" value="SLR1083 PROTEIN"/>
    <property type="match status" value="1"/>
</dbReference>
<protein>
    <submittedName>
        <fullName evidence="2">Uma2 family endonuclease</fullName>
    </submittedName>
</protein>
<feature type="domain" description="Putative restriction endonuclease" evidence="1">
    <location>
        <begin position="14"/>
        <end position="177"/>
    </location>
</feature>
<evidence type="ECO:0000313" key="3">
    <source>
        <dbReference type="Proteomes" id="UP000282084"/>
    </source>
</evidence>
<proteinExistence type="predicted"/>
<dbReference type="Pfam" id="PF05685">
    <property type="entry name" value="Uma2"/>
    <property type="match status" value="1"/>
</dbReference>
<name>A0A495W535_9PSEU</name>
<evidence type="ECO:0000313" key="2">
    <source>
        <dbReference type="EMBL" id="RKT56801.1"/>
    </source>
</evidence>
<keyword evidence="2" id="KW-0378">Hydrolase</keyword>
<organism evidence="2 3">
    <name type="scientific">Saccharothrix australiensis</name>
    <dbReference type="NCBI Taxonomy" id="2072"/>
    <lineage>
        <taxon>Bacteria</taxon>
        <taxon>Bacillati</taxon>
        <taxon>Actinomycetota</taxon>
        <taxon>Actinomycetes</taxon>
        <taxon>Pseudonocardiales</taxon>
        <taxon>Pseudonocardiaceae</taxon>
        <taxon>Saccharothrix</taxon>
    </lineage>
</organism>
<dbReference type="RefSeq" id="WP_170212005.1">
    <property type="nucleotide sequence ID" value="NZ_RBXO01000001.1"/>
</dbReference>
<keyword evidence="2" id="KW-0255">Endonuclease</keyword>
<dbReference type="InterPro" id="IPR011335">
    <property type="entry name" value="Restrct_endonuc-II-like"/>
</dbReference>
<keyword evidence="3" id="KW-1185">Reference proteome</keyword>
<sequence length="186" mass="20234">MGGLSWPDHLLALEEWDALPEIESHHVELVEGVLVAAPKPTPKHQVAMMRLGTLLDDRLPVDVVAVPGVEVLVDPVPPITVRAPDMVVVPTGRAREYPTRYDAEDILVAVEIVSPGTGRTDRVTKLFEYADAGIPHYWLLDLDDPVTLTAFTLVDGDYEHVAGGTGKVELPSPFPVVLDLPALLTR</sequence>
<dbReference type="CDD" id="cd06260">
    <property type="entry name" value="DUF820-like"/>
    <property type="match status" value="1"/>
</dbReference>
<reference evidence="2 3" key="1">
    <citation type="submission" date="2018-10" db="EMBL/GenBank/DDBJ databases">
        <title>Sequencing the genomes of 1000 actinobacteria strains.</title>
        <authorList>
            <person name="Klenk H.-P."/>
        </authorList>
    </citation>
    <scope>NUCLEOTIDE SEQUENCE [LARGE SCALE GENOMIC DNA]</scope>
    <source>
        <strain evidence="2 3">DSM 43800</strain>
    </source>
</reference>
<dbReference type="Gene3D" id="3.90.1570.10">
    <property type="entry name" value="tt1808, chain A"/>
    <property type="match status" value="1"/>
</dbReference>
<dbReference type="PANTHER" id="PTHR35400:SF3">
    <property type="entry name" value="SLL1072 PROTEIN"/>
    <property type="match status" value="1"/>
</dbReference>
<dbReference type="AlphaFoldDB" id="A0A495W535"/>
<gene>
    <name evidence="2" type="ORF">C8E97_5513</name>
</gene>